<name>A0AAE8W1L1_9ACTN</name>
<organism evidence="1 2">
    <name type="scientific">Streptomyces ipomoeae</name>
    <dbReference type="NCBI Taxonomy" id="103232"/>
    <lineage>
        <taxon>Bacteria</taxon>
        <taxon>Bacillati</taxon>
        <taxon>Actinomycetota</taxon>
        <taxon>Actinomycetes</taxon>
        <taxon>Kitasatosporales</taxon>
        <taxon>Streptomycetaceae</taxon>
        <taxon>Streptomyces</taxon>
    </lineage>
</organism>
<dbReference type="RefSeq" id="WP_009315569.1">
    <property type="nucleotide sequence ID" value="NZ_JARAVA010000044.1"/>
</dbReference>
<accession>A0AAE8W1L1</accession>
<dbReference type="Proteomes" id="UP000318720">
    <property type="component" value="Unassembled WGS sequence"/>
</dbReference>
<reference evidence="1 2" key="1">
    <citation type="submission" date="2019-03" db="EMBL/GenBank/DDBJ databases">
        <title>Comparative genomic analyses of the sweetpotato soil rot pathogen, Streptomyces ipomoeae.</title>
        <authorList>
            <person name="Ruschel Soares N."/>
            <person name="Badger J.H."/>
            <person name="Huguet-Tapia J.C."/>
            <person name="Clark C.A."/>
            <person name="Pettis G.S."/>
        </authorList>
    </citation>
    <scope>NUCLEOTIDE SEQUENCE [LARGE SCALE GENOMIC DNA]</scope>
    <source>
        <strain evidence="1 2">88-35</strain>
    </source>
</reference>
<proteinExistence type="predicted"/>
<comment type="caution">
    <text evidence="1">The sequence shown here is derived from an EMBL/GenBank/DDBJ whole genome shotgun (WGS) entry which is preliminary data.</text>
</comment>
<dbReference type="EMBL" id="SPAZ01000156">
    <property type="protein sequence ID" value="TQE33270.1"/>
    <property type="molecule type" value="Genomic_DNA"/>
</dbReference>
<evidence type="ECO:0000313" key="1">
    <source>
        <dbReference type="EMBL" id="TQE33270.1"/>
    </source>
</evidence>
<dbReference type="AlphaFoldDB" id="A0AAE8W1L1"/>
<sequence>MAVMTEELVPALEDARQAHAAVLDRFRADATVMPPGPHRQLLERQAAEVKISLQRIERQERALQPRGVLGTVVSVTRSVSSGAVRAAMLPLTIGSVVVRGMMPGGGPAAPRRLLRNAEDEYAAAARALAACRAGEVLAEQMDDQPTADLLGSLRRQDEELLRELERSLAEQARAVAAAGNGFGPREGGNGGLSAAQTVRIVFDRAREFAERGVRRARGAAEGAEREMPEPGPMAEEVLGAVRREEDLPIPGFSQLSTDQIEMGLRTLSQLDLTVVEGYERAHARRKRVLDAIQHLRGAEPWTGYDAMNTAEVTASLRDAPSHVARQVLEYEQRHRQRPEVIAASEARVSV</sequence>
<evidence type="ECO:0000313" key="2">
    <source>
        <dbReference type="Proteomes" id="UP000318720"/>
    </source>
</evidence>
<gene>
    <name evidence="1" type="ORF">Sipo8835_18160</name>
</gene>
<protein>
    <submittedName>
        <fullName evidence="1">Uncharacterized protein</fullName>
    </submittedName>
</protein>